<reference evidence="5 6" key="1">
    <citation type="journal article" date="2016" name="Proc. Natl. Acad. Sci. U.S.A.">
        <title>Comparative genomics of biotechnologically important yeasts.</title>
        <authorList>
            <person name="Riley R."/>
            <person name="Haridas S."/>
            <person name="Wolfe K.H."/>
            <person name="Lopes M.R."/>
            <person name="Hittinger C.T."/>
            <person name="Goeker M."/>
            <person name="Salamov A.A."/>
            <person name="Wisecaver J.H."/>
            <person name="Long T.M."/>
            <person name="Calvey C.H."/>
            <person name="Aerts A.L."/>
            <person name="Barry K.W."/>
            <person name="Choi C."/>
            <person name="Clum A."/>
            <person name="Coughlan A.Y."/>
            <person name="Deshpande S."/>
            <person name="Douglass A.P."/>
            <person name="Hanson S.J."/>
            <person name="Klenk H.-P."/>
            <person name="LaButti K.M."/>
            <person name="Lapidus A."/>
            <person name="Lindquist E.A."/>
            <person name="Lipzen A.M."/>
            <person name="Meier-Kolthoff J.P."/>
            <person name="Ohm R.A."/>
            <person name="Otillar R.P."/>
            <person name="Pangilinan J.L."/>
            <person name="Peng Y."/>
            <person name="Rokas A."/>
            <person name="Rosa C.A."/>
            <person name="Scheuner C."/>
            <person name="Sibirny A.A."/>
            <person name="Slot J.C."/>
            <person name="Stielow J.B."/>
            <person name="Sun H."/>
            <person name="Kurtzman C.P."/>
            <person name="Blackwell M."/>
            <person name="Grigoriev I.V."/>
            <person name="Jeffries T.W."/>
        </authorList>
    </citation>
    <scope>NUCLEOTIDE SEQUENCE [LARGE SCALE GENOMIC DNA]</scope>
    <source>
        <strain evidence="6">ATCC 58044 / CBS 1984 / NCYC 433 / NRRL Y-366-8</strain>
    </source>
</reference>
<name>A0A1E3P505_WICAA</name>
<dbReference type="Proteomes" id="UP000094112">
    <property type="component" value="Unassembled WGS sequence"/>
</dbReference>
<dbReference type="PANTHER" id="PTHR12132">
    <property type="entry name" value="DNA REPAIR AND RECOMBINATION PROTEIN RAD52, RAD59"/>
    <property type="match status" value="1"/>
</dbReference>
<accession>A0A1E3P505</accession>
<dbReference type="RefSeq" id="XP_019039567.1">
    <property type="nucleotide sequence ID" value="XM_019181657.1"/>
</dbReference>
<dbReference type="GO" id="GO:0006312">
    <property type="term" value="P:mitotic recombination"/>
    <property type="evidence" value="ECO:0007669"/>
    <property type="project" value="TreeGrafter"/>
</dbReference>
<dbReference type="GeneID" id="30198903"/>
<dbReference type="GO" id="GO:0000724">
    <property type="term" value="P:double-strand break repair via homologous recombination"/>
    <property type="evidence" value="ECO:0007669"/>
    <property type="project" value="TreeGrafter"/>
</dbReference>
<dbReference type="Gene3D" id="3.30.390.80">
    <property type="entry name" value="DNA repair protein Rad52/59/22"/>
    <property type="match status" value="1"/>
</dbReference>
<dbReference type="EMBL" id="KV454210">
    <property type="protein sequence ID" value="ODQ60360.1"/>
    <property type="molecule type" value="Genomic_DNA"/>
</dbReference>
<evidence type="ECO:0000256" key="3">
    <source>
        <dbReference type="ARBA" id="ARBA00023172"/>
    </source>
</evidence>
<keyword evidence="4" id="KW-0234">DNA repair</keyword>
<dbReference type="SUPFAM" id="SSF54768">
    <property type="entry name" value="dsRNA-binding domain-like"/>
    <property type="match status" value="1"/>
</dbReference>
<evidence type="ECO:0000313" key="5">
    <source>
        <dbReference type="EMBL" id="ODQ60360.1"/>
    </source>
</evidence>
<dbReference type="AlphaFoldDB" id="A0A1E3P505"/>
<sequence>MTENETTTVFFPDIDLLDVINDNDFRDKPASSWSVAKIGTLQVRIEQFLSSRRKGRSRNLNTDIPLHRLLSIANDVFGFDGWSNELMEFSVTEYMVQTDGEREGHCLQVEAIVRITLKDGTYHEAIGKGRADNLPTKAMAYMKAKKSAVTDATKIAIHGFKSIVLDHEQKLRVGFYDQDVVVF</sequence>
<gene>
    <name evidence="5" type="ORF">WICANDRAFT_29832</name>
</gene>
<dbReference type="Pfam" id="PF04098">
    <property type="entry name" value="Rad52_Rad22"/>
    <property type="match status" value="1"/>
</dbReference>
<evidence type="ECO:0000256" key="1">
    <source>
        <dbReference type="ARBA" id="ARBA00006638"/>
    </source>
</evidence>
<organism evidence="5 6">
    <name type="scientific">Wickerhamomyces anomalus (strain ATCC 58044 / CBS 1984 / NCYC 433 / NRRL Y-366-8)</name>
    <name type="common">Yeast</name>
    <name type="synonym">Hansenula anomala</name>
    <dbReference type="NCBI Taxonomy" id="683960"/>
    <lineage>
        <taxon>Eukaryota</taxon>
        <taxon>Fungi</taxon>
        <taxon>Dikarya</taxon>
        <taxon>Ascomycota</taxon>
        <taxon>Saccharomycotina</taxon>
        <taxon>Saccharomycetes</taxon>
        <taxon>Phaffomycetales</taxon>
        <taxon>Wickerhamomycetaceae</taxon>
        <taxon>Wickerhamomyces</taxon>
    </lineage>
</organism>
<evidence type="ECO:0000256" key="4">
    <source>
        <dbReference type="ARBA" id="ARBA00023204"/>
    </source>
</evidence>
<evidence type="ECO:0000256" key="2">
    <source>
        <dbReference type="ARBA" id="ARBA00022763"/>
    </source>
</evidence>
<dbReference type="InterPro" id="IPR007232">
    <property type="entry name" value="Rad52_Rad59_Rad22"/>
</dbReference>
<dbReference type="InterPro" id="IPR041247">
    <property type="entry name" value="Rad52_fam"/>
</dbReference>
<dbReference type="InterPro" id="IPR042525">
    <property type="entry name" value="Rad52_Rad59_Rad22_sf"/>
</dbReference>
<dbReference type="PANTHER" id="PTHR12132:SF2">
    <property type="entry name" value="DNA REPAIR PROTEIN RAD59"/>
    <property type="match status" value="1"/>
</dbReference>
<proteinExistence type="inferred from homology"/>
<evidence type="ECO:0000313" key="6">
    <source>
        <dbReference type="Proteomes" id="UP000094112"/>
    </source>
</evidence>
<dbReference type="OrthoDB" id="206565at2759"/>
<dbReference type="GO" id="GO:0005634">
    <property type="term" value="C:nucleus"/>
    <property type="evidence" value="ECO:0007669"/>
    <property type="project" value="TreeGrafter"/>
</dbReference>
<keyword evidence="2" id="KW-0227">DNA damage</keyword>
<comment type="similarity">
    <text evidence="1">Belongs to the RAD52 family.</text>
</comment>
<keyword evidence="3" id="KW-0233">DNA recombination</keyword>
<dbReference type="STRING" id="683960.A0A1E3P505"/>
<protein>
    <recommendedName>
        <fullName evidence="7">DNA repair protein RAD59</fullName>
    </recommendedName>
</protein>
<keyword evidence="6" id="KW-1185">Reference proteome</keyword>
<dbReference type="GO" id="GO:0045002">
    <property type="term" value="P:double-strand break repair via single-strand annealing"/>
    <property type="evidence" value="ECO:0007669"/>
    <property type="project" value="TreeGrafter"/>
</dbReference>
<evidence type="ECO:0008006" key="7">
    <source>
        <dbReference type="Google" id="ProtNLM"/>
    </source>
</evidence>